<comment type="caution">
    <text evidence="2">The sequence shown here is derived from an EMBL/GenBank/DDBJ whole genome shotgun (WGS) entry which is preliminary data.</text>
</comment>
<keyword evidence="1" id="KW-0732">Signal</keyword>
<feature type="chain" id="PRO_5039181941" description="Nuclear transport factor 2 family protein" evidence="1">
    <location>
        <begin position="20"/>
        <end position="186"/>
    </location>
</feature>
<evidence type="ECO:0000256" key="1">
    <source>
        <dbReference type="SAM" id="SignalP"/>
    </source>
</evidence>
<evidence type="ECO:0000313" key="2">
    <source>
        <dbReference type="EMBL" id="THG34860.1"/>
    </source>
</evidence>
<dbReference type="EMBL" id="SSSN01000003">
    <property type="protein sequence ID" value="THG34860.1"/>
    <property type="molecule type" value="Genomic_DNA"/>
</dbReference>
<gene>
    <name evidence="2" type="ORF">E6C70_01855</name>
</gene>
<evidence type="ECO:0000313" key="3">
    <source>
        <dbReference type="Proteomes" id="UP000307380"/>
    </source>
</evidence>
<dbReference type="OrthoDB" id="5124656at2"/>
<feature type="signal peptide" evidence="1">
    <location>
        <begin position="1"/>
        <end position="19"/>
    </location>
</feature>
<keyword evidence="3" id="KW-1185">Reference proteome</keyword>
<evidence type="ECO:0008006" key="4">
    <source>
        <dbReference type="Google" id="ProtNLM"/>
    </source>
</evidence>
<dbReference type="PROSITE" id="PS51257">
    <property type="entry name" value="PROKAR_LIPOPROTEIN"/>
    <property type="match status" value="1"/>
</dbReference>
<dbReference type="AlphaFoldDB" id="A0A4S4FVD9"/>
<dbReference type="RefSeq" id="WP_136421715.1">
    <property type="nucleotide sequence ID" value="NZ_OZ241748.1"/>
</dbReference>
<accession>A0A4S4FVD9</accession>
<organism evidence="2 3">
    <name type="scientific">Orlajensenia flava</name>
    <dbReference type="NCBI Taxonomy" id="2565934"/>
    <lineage>
        <taxon>Bacteria</taxon>
        <taxon>Bacillati</taxon>
        <taxon>Actinomycetota</taxon>
        <taxon>Actinomycetes</taxon>
        <taxon>Micrococcales</taxon>
        <taxon>Microbacteriaceae</taxon>
        <taxon>Orlajensenia</taxon>
    </lineage>
</organism>
<name>A0A4S4FVD9_9MICO</name>
<dbReference type="Proteomes" id="UP000307380">
    <property type="component" value="Unassembled WGS sequence"/>
</dbReference>
<protein>
    <recommendedName>
        <fullName evidence="4">Nuclear transport factor 2 family protein</fullName>
    </recommendedName>
</protein>
<reference evidence="2 3" key="1">
    <citation type="submission" date="2019-04" db="EMBL/GenBank/DDBJ databases">
        <authorList>
            <person name="Jiang L."/>
        </authorList>
    </citation>
    <scope>NUCLEOTIDE SEQUENCE [LARGE SCALE GENOMIC DNA]</scope>
    <source>
        <strain evidence="2 3">YIM 131861</strain>
    </source>
</reference>
<sequence length="186" mass="19500">MLAAALRPIAVLAAAVVLAALSGCVQTTEKPTPTPTAAATPAFASDEEALGAAEKAYAAYLAVDDAVLHDGGLNADRYEAVASGEALKASISNAEKFQAESVRTTGASSFRTEKLQATQFLGDGVTSVAVYVCDDVSGVDLLDSTGRSLVSPNRKPVAPFVITMERQNRTDRISQRELWTTENFCS</sequence>
<proteinExistence type="predicted"/>